<organism evidence="10 11">
    <name type="scientific">Luedemannella helvata</name>
    <dbReference type="NCBI Taxonomy" id="349315"/>
    <lineage>
        <taxon>Bacteria</taxon>
        <taxon>Bacillati</taxon>
        <taxon>Actinomycetota</taxon>
        <taxon>Actinomycetes</taxon>
        <taxon>Micromonosporales</taxon>
        <taxon>Micromonosporaceae</taxon>
        <taxon>Luedemannella</taxon>
    </lineage>
</organism>
<evidence type="ECO:0000256" key="5">
    <source>
        <dbReference type="ARBA" id="ARBA00022801"/>
    </source>
</evidence>
<sequence>MLAAARRVRRREEFAAAIRTGRRAGTGSVVVHLLAPTTSSAEPARSDDTTVARAGFVVPKTVGNAVVRNKVRRRLRHLMRVRLEALPDGVDVVVRALPAASSRTYSELETDLDVALAAARRPRRPRTPRGSDKGVAR</sequence>
<dbReference type="Gene3D" id="3.30.230.10">
    <property type="match status" value="1"/>
</dbReference>
<dbReference type="PANTHER" id="PTHR33992">
    <property type="entry name" value="RIBONUCLEASE P PROTEIN COMPONENT"/>
    <property type="match status" value="1"/>
</dbReference>
<dbReference type="NCBIfam" id="TIGR00188">
    <property type="entry name" value="rnpA"/>
    <property type="match status" value="1"/>
</dbReference>
<evidence type="ECO:0000313" key="11">
    <source>
        <dbReference type="Proteomes" id="UP001500655"/>
    </source>
</evidence>
<keyword evidence="11" id="KW-1185">Reference proteome</keyword>
<evidence type="ECO:0000256" key="7">
    <source>
        <dbReference type="HAMAP-Rule" id="MF_00227"/>
    </source>
</evidence>
<feature type="region of interest" description="Disordered" evidence="9">
    <location>
        <begin position="116"/>
        <end position="137"/>
    </location>
</feature>
<evidence type="ECO:0000256" key="2">
    <source>
        <dbReference type="ARBA" id="ARBA00022694"/>
    </source>
</evidence>
<evidence type="ECO:0000256" key="1">
    <source>
        <dbReference type="ARBA" id="ARBA00002663"/>
    </source>
</evidence>
<dbReference type="EC" id="3.1.26.5" evidence="7 8"/>
<evidence type="ECO:0000256" key="3">
    <source>
        <dbReference type="ARBA" id="ARBA00022722"/>
    </source>
</evidence>
<comment type="caution">
    <text evidence="10">The sequence shown here is derived from an EMBL/GenBank/DDBJ whole genome shotgun (WGS) entry which is preliminary data.</text>
</comment>
<accession>A0ABN2L1D7</accession>
<comment type="subunit">
    <text evidence="7">Consists of a catalytic RNA component (M1 or rnpB) and a protein subunit.</text>
</comment>
<keyword evidence="5 7" id="KW-0378">Hydrolase</keyword>
<keyword evidence="2 7" id="KW-0819">tRNA processing</keyword>
<keyword evidence="4 7" id="KW-0255">Endonuclease</keyword>
<dbReference type="RefSeq" id="WP_344085794.1">
    <property type="nucleotide sequence ID" value="NZ_BAAALS010000027.1"/>
</dbReference>
<name>A0ABN2L1D7_9ACTN</name>
<evidence type="ECO:0000256" key="8">
    <source>
        <dbReference type="NCBIfam" id="TIGR00188"/>
    </source>
</evidence>
<evidence type="ECO:0000256" key="6">
    <source>
        <dbReference type="ARBA" id="ARBA00022884"/>
    </source>
</evidence>
<evidence type="ECO:0000256" key="9">
    <source>
        <dbReference type="SAM" id="MobiDB-lite"/>
    </source>
</evidence>
<comment type="catalytic activity">
    <reaction evidence="7">
        <text>Endonucleolytic cleavage of RNA, removing 5'-extranucleotides from tRNA precursor.</text>
        <dbReference type="EC" id="3.1.26.5"/>
    </reaction>
</comment>
<dbReference type="InterPro" id="IPR000100">
    <property type="entry name" value="RNase_P"/>
</dbReference>
<keyword evidence="6 7" id="KW-0694">RNA-binding</keyword>
<comment type="similarity">
    <text evidence="7">Belongs to the RnpA family.</text>
</comment>
<dbReference type="InterPro" id="IPR014721">
    <property type="entry name" value="Ribsml_uS5_D2-typ_fold_subgr"/>
</dbReference>
<dbReference type="PANTHER" id="PTHR33992:SF1">
    <property type="entry name" value="RIBONUCLEASE P PROTEIN COMPONENT"/>
    <property type="match status" value="1"/>
</dbReference>
<dbReference type="SUPFAM" id="SSF54211">
    <property type="entry name" value="Ribosomal protein S5 domain 2-like"/>
    <property type="match status" value="1"/>
</dbReference>
<dbReference type="InterPro" id="IPR020568">
    <property type="entry name" value="Ribosomal_Su5_D2-typ_SF"/>
</dbReference>
<evidence type="ECO:0000313" key="10">
    <source>
        <dbReference type="EMBL" id="GAA1769576.1"/>
    </source>
</evidence>
<protein>
    <recommendedName>
        <fullName evidence="7 8">Ribonuclease P protein component</fullName>
        <shortName evidence="7">RNase P protein</shortName>
        <shortName evidence="7">RNaseP protein</shortName>
        <ecNumber evidence="7 8">3.1.26.5</ecNumber>
    </recommendedName>
    <alternativeName>
        <fullName evidence="7">Protein C5</fullName>
    </alternativeName>
</protein>
<dbReference type="EMBL" id="BAAALS010000027">
    <property type="protein sequence ID" value="GAA1769576.1"/>
    <property type="molecule type" value="Genomic_DNA"/>
</dbReference>
<dbReference type="Proteomes" id="UP001500655">
    <property type="component" value="Unassembled WGS sequence"/>
</dbReference>
<keyword evidence="3 7" id="KW-0540">Nuclease</keyword>
<dbReference type="PROSITE" id="PS00648">
    <property type="entry name" value="RIBONUCLEASE_P"/>
    <property type="match status" value="1"/>
</dbReference>
<proteinExistence type="inferred from homology"/>
<dbReference type="HAMAP" id="MF_00227">
    <property type="entry name" value="RNase_P"/>
    <property type="match status" value="1"/>
</dbReference>
<gene>
    <name evidence="7 10" type="primary">rnpA</name>
    <name evidence="10" type="ORF">GCM10009681_46170</name>
</gene>
<dbReference type="InterPro" id="IPR020539">
    <property type="entry name" value="RNase_P_CS"/>
</dbReference>
<comment type="function">
    <text evidence="1 7">RNaseP catalyzes the removal of the 5'-leader sequence from pre-tRNA to produce the mature 5'-terminus. It can also cleave other RNA substrates such as 4.5S RNA. The protein component plays an auxiliary but essential role in vivo by binding to the 5'-leader sequence and broadening the substrate specificity of the ribozyme.</text>
</comment>
<evidence type="ECO:0000256" key="4">
    <source>
        <dbReference type="ARBA" id="ARBA00022759"/>
    </source>
</evidence>
<dbReference type="Pfam" id="PF00825">
    <property type="entry name" value="Ribonuclease_P"/>
    <property type="match status" value="1"/>
</dbReference>
<reference evidence="11" key="1">
    <citation type="journal article" date="2019" name="Int. J. Syst. Evol. Microbiol.">
        <title>The Global Catalogue of Microorganisms (GCM) 10K type strain sequencing project: providing services to taxonomists for standard genome sequencing and annotation.</title>
        <authorList>
            <consortium name="The Broad Institute Genomics Platform"/>
            <consortium name="The Broad Institute Genome Sequencing Center for Infectious Disease"/>
            <person name="Wu L."/>
            <person name="Ma J."/>
        </authorList>
    </citation>
    <scope>NUCLEOTIDE SEQUENCE [LARGE SCALE GENOMIC DNA]</scope>
    <source>
        <strain evidence="11">JCM 13249</strain>
    </source>
</reference>